<dbReference type="PANTHER" id="PTHR10983:SF16">
    <property type="entry name" value="LYSOCARDIOLIPIN ACYLTRANSFERASE 1"/>
    <property type="match status" value="1"/>
</dbReference>
<feature type="transmembrane region" description="Helical" evidence="4">
    <location>
        <begin position="308"/>
        <end position="332"/>
    </location>
</feature>
<keyword evidence="2" id="KW-0808">Transferase</keyword>
<dbReference type="PANTHER" id="PTHR10983">
    <property type="entry name" value="1-ACYLGLYCEROL-3-PHOSPHATE ACYLTRANSFERASE-RELATED"/>
    <property type="match status" value="1"/>
</dbReference>
<evidence type="ECO:0000256" key="4">
    <source>
        <dbReference type="SAM" id="Phobius"/>
    </source>
</evidence>
<dbReference type="CDD" id="cd07990">
    <property type="entry name" value="LPLAT_LCLAT1-like"/>
    <property type="match status" value="1"/>
</dbReference>
<dbReference type="SMART" id="SM00563">
    <property type="entry name" value="PlsC"/>
    <property type="match status" value="1"/>
</dbReference>
<keyword evidence="3" id="KW-0012">Acyltransferase</keyword>
<dbReference type="GO" id="GO:0036149">
    <property type="term" value="P:phosphatidylinositol acyl-chain remodeling"/>
    <property type="evidence" value="ECO:0007669"/>
    <property type="project" value="TreeGrafter"/>
</dbReference>
<dbReference type="STRING" id="37653.A0A0L8ID22"/>
<dbReference type="OMA" id="VANHVAW"/>
<keyword evidence="4" id="KW-1133">Transmembrane helix</keyword>
<keyword evidence="4" id="KW-0812">Transmembrane</keyword>
<sequence>MTSRSAVCLGVTFSCLVFLSSMMGTLFLLTPVLPVTLFEPFWGRWLLDTIVLSWKLYVVALYEIVLGVKISVAGFPGKRDEQSLIVMNHRTRLDWLFAYSFMLRCGSLRHLKIVLKSGLKKIPGAGWAMQCLVLIFLDRKWTSDEILLDKYLNYFKVLNYPTQVLLFPEGTDLTEQTVKKSNDYAEKHHLEKYQYVLHPKTTGFVYIAEHLRKDNQMEAIWDLSIAYPINIPQDEIDIVMGNFPKEVHFYVRTFPNEKLPQTHDDLILWCKDAWSTKENLLKQFYTEKFFSAELKSNPRGPYRARSEFLVRSILYVFLIGWSILLVFMLYCFYCSSFVRWYCLFISIFYTVITTSYFGVDILQTKILDWHKEKKC</sequence>
<proteinExistence type="inferred from homology"/>
<gene>
    <name evidence="6" type="ORF">OCBIM_22017553mg</name>
</gene>
<reference evidence="6" key="1">
    <citation type="submission" date="2015-07" db="EMBL/GenBank/DDBJ databases">
        <title>MeaNS - Measles Nucleotide Surveillance Program.</title>
        <authorList>
            <person name="Tran T."/>
            <person name="Druce J."/>
        </authorList>
    </citation>
    <scope>NUCLEOTIDE SEQUENCE</scope>
    <source>
        <strain evidence="6">UCB-OBI-ISO-001</strain>
        <tissue evidence="6">Gonad</tissue>
    </source>
</reference>
<dbReference type="EMBL" id="KQ415978">
    <property type="protein sequence ID" value="KOF99357.1"/>
    <property type="molecule type" value="Genomic_DNA"/>
</dbReference>
<comment type="similarity">
    <text evidence="1">Belongs to the 1-acyl-sn-glycerol-3-phosphate acyltransferase family.</text>
</comment>
<protein>
    <recommendedName>
        <fullName evidence="5">Phospholipid/glycerol acyltransferase domain-containing protein</fullName>
    </recommendedName>
</protein>
<evidence type="ECO:0000313" key="6">
    <source>
        <dbReference type="EMBL" id="KOF99357.1"/>
    </source>
</evidence>
<dbReference type="Pfam" id="PF01553">
    <property type="entry name" value="Acyltransferase"/>
    <property type="match status" value="1"/>
</dbReference>
<dbReference type="KEGG" id="obi:106873231"/>
<feature type="domain" description="Phospholipid/glycerol acyltransferase" evidence="5">
    <location>
        <begin position="83"/>
        <end position="201"/>
    </location>
</feature>
<evidence type="ECO:0000256" key="1">
    <source>
        <dbReference type="ARBA" id="ARBA00008655"/>
    </source>
</evidence>
<feature type="transmembrane region" description="Helical" evidence="4">
    <location>
        <begin position="7"/>
        <end position="34"/>
    </location>
</feature>
<evidence type="ECO:0000259" key="5">
    <source>
        <dbReference type="SMART" id="SM00563"/>
    </source>
</evidence>
<accession>A0A0L8ID22</accession>
<dbReference type="InterPro" id="IPR032098">
    <property type="entry name" value="Acyltransf_C"/>
</dbReference>
<dbReference type="OrthoDB" id="186786at2759"/>
<dbReference type="AlphaFoldDB" id="A0A0L8ID22"/>
<feature type="transmembrane region" description="Helical" evidence="4">
    <location>
        <begin position="54"/>
        <end position="75"/>
    </location>
</feature>
<dbReference type="SUPFAM" id="SSF69593">
    <property type="entry name" value="Glycerol-3-phosphate (1)-acyltransferase"/>
    <property type="match status" value="1"/>
</dbReference>
<dbReference type="InterPro" id="IPR002123">
    <property type="entry name" value="Plipid/glycerol_acylTrfase"/>
</dbReference>
<feature type="transmembrane region" description="Helical" evidence="4">
    <location>
        <begin position="338"/>
        <end position="359"/>
    </location>
</feature>
<keyword evidence="4" id="KW-0472">Membrane</keyword>
<name>A0A0L8ID22_OCTBM</name>
<evidence type="ECO:0000256" key="2">
    <source>
        <dbReference type="ARBA" id="ARBA00022679"/>
    </source>
</evidence>
<evidence type="ECO:0000256" key="3">
    <source>
        <dbReference type="ARBA" id="ARBA00023315"/>
    </source>
</evidence>
<dbReference type="GO" id="GO:0005783">
    <property type="term" value="C:endoplasmic reticulum"/>
    <property type="evidence" value="ECO:0007669"/>
    <property type="project" value="TreeGrafter"/>
</dbReference>
<organism evidence="6">
    <name type="scientific">Octopus bimaculoides</name>
    <name type="common">California two-spotted octopus</name>
    <dbReference type="NCBI Taxonomy" id="37653"/>
    <lineage>
        <taxon>Eukaryota</taxon>
        <taxon>Metazoa</taxon>
        <taxon>Spiralia</taxon>
        <taxon>Lophotrochozoa</taxon>
        <taxon>Mollusca</taxon>
        <taxon>Cephalopoda</taxon>
        <taxon>Coleoidea</taxon>
        <taxon>Octopodiformes</taxon>
        <taxon>Octopoda</taxon>
        <taxon>Incirrata</taxon>
        <taxon>Octopodidae</taxon>
        <taxon>Octopus</taxon>
    </lineage>
</organism>
<dbReference type="PROSITE" id="PS51257">
    <property type="entry name" value="PROKAR_LIPOPROTEIN"/>
    <property type="match status" value="1"/>
</dbReference>
<dbReference type="Pfam" id="PF16076">
    <property type="entry name" value="Acyltransf_C"/>
    <property type="match status" value="1"/>
</dbReference>
<dbReference type="GO" id="GO:0016746">
    <property type="term" value="F:acyltransferase activity"/>
    <property type="evidence" value="ECO:0007669"/>
    <property type="project" value="UniProtKB-KW"/>
</dbReference>